<sequence length="347" mass="36849">MSTPAIFDGHNDALLRLYKSGGKPALAGFRSGGPGHIDLPTAKAGNLAGGLFAIFVPDDGPFDMAAMLKPEYDLPTSPKLEHAPALATTLAQAALLIELDRLGDVTLCTSAAQIELAITQGQLAAVMHLEGAEAIGPDLMELDVLYAAGLRSIGPVWSRETIFGHGVPFRFPSTGDTGPGLTDAGKALARRCAELRMVFDTSHLTEKGFWDVAEIGLPLVATHSNAHAVCPHARSVTDAQLKAIGQTGGMVGLNFAGAFLRPDGQMRAEGALEWMVRHLDHMIEHAGEDHVGMGSDFDGAVVPAEIGSAAGLDALRDAMRAHGYDDALMEKLCHRNWIEHLRRTWGE</sequence>
<dbReference type="GO" id="GO:0006508">
    <property type="term" value="P:proteolysis"/>
    <property type="evidence" value="ECO:0007669"/>
    <property type="project" value="InterPro"/>
</dbReference>
<protein>
    <recommendedName>
        <fullName evidence="3">Membrane dipeptidase</fullName>
    </recommendedName>
</protein>
<evidence type="ECO:0000313" key="2">
    <source>
        <dbReference type="Proteomes" id="UP000244932"/>
    </source>
</evidence>
<dbReference type="Pfam" id="PF01244">
    <property type="entry name" value="Peptidase_M19"/>
    <property type="match status" value="1"/>
</dbReference>
<dbReference type="Proteomes" id="UP000244932">
    <property type="component" value="Unassembled WGS sequence"/>
</dbReference>
<dbReference type="PANTHER" id="PTHR10443:SF12">
    <property type="entry name" value="DIPEPTIDASE"/>
    <property type="match status" value="1"/>
</dbReference>
<organism evidence="1 2">
    <name type="scientific">Pontivivens insulae</name>
    <dbReference type="NCBI Taxonomy" id="1639689"/>
    <lineage>
        <taxon>Bacteria</taxon>
        <taxon>Pseudomonadati</taxon>
        <taxon>Pseudomonadota</taxon>
        <taxon>Alphaproteobacteria</taxon>
        <taxon>Rhodobacterales</taxon>
        <taxon>Paracoccaceae</taxon>
        <taxon>Pontivivens</taxon>
    </lineage>
</organism>
<gene>
    <name evidence="1" type="ORF">POI8812_00872</name>
</gene>
<reference evidence="1 2" key="1">
    <citation type="submission" date="2018-03" db="EMBL/GenBank/DDBJ databases">
        <authorList>
            <person name="Keele B.F."/>
        </authorList>
    </citation>
    <scope>NUCLEOTIDE SEQUENCE [LARGE SCALE GENOMIC DNA]</scope>
    <source>
        <strain evidence="1 2">CeCT 8812</strain>
    </source>
</reference>
<dbReference type="PROSITE" id="PS51365">
    <property type="entry name" value="RENAL_DIPEPTIDASE_2"/>
    <property type="match status" value="1"/>
</dbReference>
<dbReference type="Gene3D" id="3.20.20.140">
    <property type="entry name" value="Metal-dependent hydrolases"/>
    <property type="match status" value="1"/>
</dbReference>
<evidence type="ECO:0008006" key="3">
    <source>
        <dbReference type="Google" id="ProtNLM"/>
    </source>
</evidence>
<keyword evidence="2" id="KW-1185">Reference proteome</keyword>
<dbReference type="PANTHER" id="PTHR10443">
    <property type="entry name" value="MICROSOMAL DIPEPTIDASE"/>
    <property type="match status" value="1"/>
</dbReference>
<dbReference type="SUPFAM" id="SSF51556">
    <property type="entry name" value="Metallo-dependent hydrolases"/>
    <property type="match status" value="1"/>
</dbReference>
<evidence type="ECO:0000313" key="1">
    <source>
        <dbReference type="EMBL" id="SPF28570.1"/>
    </source>
</evidence>
<proteinExistence type="predicted"/>
<dbReference type="RefSeq" id="WP_108781258.1">
    <property type="nucleotide sequence ID" value="NZ_OMKW01000001.1"/>
</dbReference>
<accession>A0A2R8A945</accession>
<dbReference type="InterPro" id="IPR008257">
    <property type="entry name" value="Pept_M19"/>
</dbReference>
<dbReference type="InterPro" id="IPR032466">
    <property type="entry name" value="Metal_Hydrolase"/>
</dbReference>
<dbReference type="CDD" id="cd01301">
    <property type="entry name" value="rDP_like"/>
    <property type="match status" value="1"/>
</dbReference>
<dbReference type="AlphaFoldDB" id="A0A2R8A945"/>
<dbReference type="EMBL" id="OMKW01000001">
    <property type="protein sequence ID" value="SPF28570.1"/>
    <property type="molecule type" value="Genomic_DNA"/>
</dbReference>
<name>A0A2R8A945_9RHOB</name>
<dbReference type="OrthoDB" id="9804920at2"/>
<dbReference type="GO" id="GO:0070573">
    <property type="term" value="F:metallodipeptidase activity"/>
    <property type="evidence" value="ECO:0007669"/>
    <property type="project" value="InterPro"/>
</dbReference>